<keyword evidence="3" id="KW-1185">Reference proteome</keyword>
<dbReference type="Gene3D" id="3.40.50.10090">
    <property type="match status" value="2"/>
</dbReference>
<feature type="domain" description="Tetrapyrrole biosynthesis uroporphyrinogen III synthase" evidence="1">
    <location>
        <begin position="24"/>
        <end position="220"/>
    </location>
</feature>
<dbReference type="EMBL" id="QEQK01000001">
    <property type="protein sequence ID" value="PWN57876.1"/>
    <property type="molecule type" value="Genomic_DNA"/>
</dbReference>
<reference evidence="2 3" key="1">
    <citation type="submission" date="2018-05" db="EMBL/GenBank/DDBJ databases">
        <title>Abyssibacter profundi OUC007T gen. nov., sp. nov, a marine bacterium isolated from seawater of the Mariana Trench.</title>
        <authorList>
            <person name="Zhou S."/>
        </authorList>
    </citation>
    <scope>NUCLEOTIDE SEQUENCE [LARGE SCALE GENOMIC DNA]</scope>
    <source>
        <strain evidence="2 3">OUC007</strain>
    </source>
</reference>
<evidence type="ECO:0000259" key="1">
    <source>
        <dbReference type="Pfam" id="PF02602"/>
    </source>
</evidence>
<protein>
    <recommendedName>
        <fullName evidence="1">Tetrapyrrole biosynthesis uroporphyrinogen III synthase domain-containing protein</fullName>
    </recommendedName>
</protein>
<organism evidence="2 3">
    <name type="scientific">Abyssibacter profundi</name>
    <dbReference type="NCBI Taxonomy" id="2182787"/>
    <lineage>
        <taxon>Bacteria</taxon>
        <taxon>Pseudomonadati</taxon>
        <taxon>Pseudomonadota</taxon>
        <taxon>Gammaproteobacteria</taxon>
        <taxon>Chromatiales</taxon>
        <taxon>Oceanococcaceae</taxon>
        <taxon>Abyssibacter</taxon>
    </lineage>
</organism>
<gene>
    <name evidence="2" type="ORF">DEH80_01705</name>
</gene>
<dbReference type="SUPFAM" id="SSF69618">
    <property type="entry name" value="HemD-like"/>
    <property type="match status" value="1"/>
</dbReference>
<dbReference type="InterPro" id="IPR003754">
    <property type="entry name" value="4pyrrol_synth_uPrphyn_synth"/>
</dbReference>
<dbReference type="InterPro" id="IPR036108">
    <property type="entry name" value="4pyrrol_syn_uPrphyn_synt_sf"/>
</dbReference>
<dbReference type="GO" id="GO:0033014">
    <property type="term" value="P:tetrapyrrole biosynthetic process"/>
    <property type="evidence" value="ECO:0007669"/>
    <property type="project" value="InterPro"/>
</dbReference>
<evidence type="ECO:0000313" key="2">
    <source>
        <dbReference type="EMBL" id="PWN57876.1"/>
    </source>
</evidence>
<proteinExistence type="predicted"/>
<comment type="caution">
    <text evidence="2">The sequence shown here is derived from an EMBL/GenBank/DDBJ whole genome shotgun (WGS) entry which is preliminary data.</text>
</comment>
<evidence type="ECO:0000313" key="3">
    <source>
        <dbReference type="Proteomes" id="UP000251800"/>
    </source>
</evidence>
<dbReference type="CDD" id="cd06578">
    <property type="entry name" value="HemD"/>
    <property type="match status" value="1"/>
</dbReference>
<dbReference type="RefSeq" id="WP_109718734.1">
    <property type="nucleotide sequence ID" value="NZ_QEQK01000001.1"/>
</dbReference>
<dbReference type="GO" id="GO:0004852">
    <property type="term" value="F:uroporphyrinogen-III synthase activity"/>
    <property type="evidence" value="ECO:0007669"/>
    <property type="project" value="InterPro"/>
</dbReference>
<dbReference type="Proteomes" id="UP000251800">
    <property type="component" value="Unassembled WGS sequence"/>
</dbReference>
<dbReference type="OrthoDB" id="9787650at2"/>
<dbReference type="AlphaFoldDB" id="A0A363UR00"/>
<name>A0A363UR00_9GAMM</name>
<sequence>MNNPQPLAGLRLLIPRAQARGASLQQAVTALGGQARCIAALRFDATLAPIRSLAQAGAAQAAVFTSQPAVEHWQRLATPADLPPRVMAVGDATAAALHRAGVDAVRVPPRQDADGILAELDAHDWRDVLLVTGVGGRPLLRQALAQRGRLRLAEVYARRPHPDLTDALAALGDWPNVVLASSAETYRAIIEHAPDDGRGLLHCPVVAPSERVIQHSRTLGSEAPAWLATPFGEAAVLSALKANWVRPSPPSARDDDRERR</sequence>
<dbReference type="Pfam" id="PF02602">
    <property type="entry name" value="HEM4"/>
    <property type="match status" value="1"/>
</dbReference>
<accession>A0A363UR00</accession>